<dbReference type="InterPro" id="IPR027417">
    <property type="entry name" value="P-loop_NTPase"/>
</dbReference>
<sequence>MVGQILGVIGWSGSGKTSLLEYLVKELSAAGKQINIVKHSHHDIIIEPPHKDSARLRLAGAAEVLLASPYRYVITRELREEAEPPLSDLLLRMSPADLTLVEGYKWEAIPKLEVHRPTLGKPAIYPHDACILAVASDIPAPTNLRAGLAWLDLNQPQQVLEWLLAAMQNSLLKKNASGPKESL</sequence>
<dbReference type="NCBIfam" id="TIGR00176">
    <property type="entry name" value="mobB"/>
    <property type="match status" value="1"/>
</dbReference>
<evidence type="ECO:0000259" key="1">
    <source>
        <dbReference type="Pfam" id="PF03205"/>
    </source>
</evidence>
<gene>
    <name evidence="2" type="primary">mobB</name>
    <name evidence="2" type="ORF">H8L32_18060</name>
</gene>
<dbReference type="CDD" id="cd03116">
    <property type="entry name" value="MobB"/>
    <property type="match status" value="1"/>
</dbReference>
<dbReference type="Pfam" id="PF03205">
    <property type="entry name" value="MobB"/>
    <property type="match status" value="1"/>
</dbReference>
<dbReference type="RefSeq" id="WP_186948654.1">
    <property type="nucleotide sequence ID" value="NZ_JACOGF010000009.1"/>
</dbReference>
<evidence type="ECO:0000313" key="2">
    <source>
        <dbReference type="EMBL" id="MBC3919401.1"/>
    </source>
</evidence>
<dbReference type="InterPro" id="IPR052539">
    <property type="entry name" value="MGD_biosynthesis_adapter"/>
</dbReference>
<protein>
    <submittedName>
        <fullName evidence="2">Molybdopterin-guanine dinucleotide biosynthesis protein B</fullName>
    </submittedName>
</protein>
<organism evidence="2 3">
    <name type="scientific">Undibacterium hunanense</name>
    <dbReference type="NCBI Taxonomy" id="2762292"/>
    <lineage>
        <taxon>Bacteria</taxon>
        <taxon>Pseudomonadati</taxon>
        <taxon>Pseudomonadota</taxon>
        <taxon>Betaproteobacteria</taxon>
        <taxon>Burkholderiales</taxon>
        <taxon>Oxalobacteraceae</taxon>
        <taxon>Undibacterium</taxon>
    </lineage>
</organism>
<dbReference type="PANTHER" id="PTHR40072">
    <property type="entry name" value="MOLYBDOPTERIN-GUANINE DINUCLEOTIDE BIOSYNTHESIS ADAPTER PROTEIN-RELATED"/>
    <property type="match status" value="1"/>
</dbReference>
<dbReference type="EMBL" id="JACOGF010000009">
    <property type="protein sequence ID" value="MBC3919401.1"/>
    <property type="molecule type" value="Genomic_DNA"/>
</dbReference>
<comment type="caution">
    <text evidence="2">The sequence shown here is derived from an EMBL/GenBank/DDBJ whole genome shotgun (WGS) entry which is preliminary data.</text>
</comment>
<accession>A0ABR6ZU57</accession>
<dbReference type="Proteomes" id="UP000650424">
    <property type="component" value="Unassembled WGS sequence"/>
</dbReference>
<dbReference type="Gene3D" id="3.40.50.300">
    <property type="entry name" value="P-loop containing nucleotide triphosphate hydrolases"/>
    <property type="match status" value="1"/>
</dbReference>
<keyword evidence="3" id="KW-1185">Reference proteome</keyword>
<reference evidence="2 3" key="1">
    <citation type="submission" date="2020-08" db="EMBL/GenBank/DDBJ databases">
        <title>Novel species isolated from subtropical streams in China.</title>
        <authorList>
            <person name="Lu H."/>
        </authorList>
    </citation>
    <scope>NUCLEOTIDE SEQUENCE [LARGE SCALE GENOMIC DNA]</scope>
    <source>
        <strain evidence="2 3">CY18W</strain>
    </source>
</reference>
<name>A0ABR6ZU57_9BURK</name>
<feature type="domain" description="Molybdopterin-guanine dinucleotide biosynthesis protein B (MobB)" evidence="1">
    <location>
        <begin position="5"/>
        <end position="137"/>
    </location>
</feature>
<evidence type="ECO:0000313" key="3">
    <source>
        <dbReference type="Proteomes" id="UP000650424"/>
    </source>
</evidence>
<dbReference type="SUPFAM" id="SSF52540">
    <property type="entry name" value="P-loop containing nucleoside triphosphate hydrolases"/>
    <property type="match status" value="1"/>
</dbReference>
<proteinExistence type="predicted"/>
<dbReference type="InterPro" id="IPR004435">
    <property type="entry name" value="MobB_dom"/>
</dbReference>
<dbReference type="PANTHER" id="PTHR40072:SF1">
    <property type="entry name" value="MOLYBDOPTERIN-GUANINE DINUCLEOTIDE BIOSYNTHESIS ADAPTER PROTEIN"/>
    <property type="match status" value="1"/>
</dbReference>